<evidence type="ECO:0000256" key="1">
    <source>
        <dbReference type="ARBA" id="ARBA00004167"/>
    </source>
</evidence>
<keyword evidence="3 6" id="KW-1133">Transmembrane helix</keyword>
<keyword evidence="9" id="KW-1185">Reference proteome</keyword>
<feature type="compositionally biased region" description="Low complexity" evidence="5">
    <location>
        <begin position="1215"/>
        <end position="1227"/>
    </location>
</feature>
<gene>
    <name evidence="8" type="ORF">GCM10009093_18860</name>
</gene>
<comment type="caution">
    <text evidence="8">The sequence shown here is derived from an EMBL/GenBank/DDBJ whole genome shotgun (WGS) entry which is preliminary data.</text>
</comment>
<feature type="transmembrane region" description="Helical" evidence="6">
    <location>
        <begin position="39"/>
        <end position="63"/>
    </location>
</feature>
<accession>A0ABP3I6Q9</accession>
<name>A0ABP3I6Q9_9CAUL</name>
<dbReference type="Proteomes" id="UP001500791">
    <property type="component" value="Unassembled WGS sequence"/>
</dbReference>
<evidence type="ECO:0000256" key="4">
    <source>
        <dbReference type="ARBA" id="ARBA00023136"/>
    </source>
</evidence>
<dbReference type="RefSeq" id="WP_167177100.1">
    <property type="nucleotide sequence ID" value="NZ_BAAAEJ010000007.1"/>
</dbReference>
<sequence>MTETPSSPEPENLPEHEAATSEEQAPAERAKKRRRKRSLLRTVAVFSGIGIGALVGVGVVALIGGRYYLLSDAGRELVTSFIAGKKIGRYGAINVEGVKGDLFDDFTIAKITVTDINGAWLTAEDVRVDWSFWPLVMRRFHADEITAKSINVLRRPVLEPPTEPGGPMPISVDIDKFATDIHLMEDFSKEYGHWRLAGDANIPRNGAKTANVDALSLSRPGDFLKLAATFSDKPEELRLNLQAQEAMGGPLAGAMGYSPDVPFSAVAVVDGNRADIVMKTGAFTPLSVKGRFAEEGSRLSGYMDFSGSDLLAPFIDRIGRTARIGFAAFPVKNREGAQNIGWQLIADNINSSASGTILTKGGMKAENIALKVETPSLSRLAGIKLADATRFEGVFSGDAKDFTLKGNLAAENAEAAEYRMARLSGPVELSAARGEYNLQGQLRAAGASTDGMIGGLMGSAPALDLSVSMLKDGAILLRKVDLQGQAASLTGSGGRNLAGGLKFDGDIVLKDLSRLSPEAKGAFNARISANSPRARAPWSLSLDGTGNRVKTGFAEADRLLGERPKLKLAGSLNQGVVSVTQGRLDGDKNTFVNAMGQFNNGNLALKLNWNAAGEFLIGPISIPEAIRGSGALTGSLNYPVVNLRSDFQQIRLADNVSLDNAMLAVNYSKRPHPNNTNGFVDLRGTMGGHAAYARSFYSFIPDGIRLSDLNVNAGGVRAAGSVTLTGSTPSRADLRVSARPGALVQSGWLDGTVKMVENEPSAINIRGRNLRIAGVNIPINTVDVAGTGSLERLELTTLNIAIGGALPVQYNGSLIYENAGEQHSFYPVGAVTLRGQTLRAATPAYVRINKDRVYADLPLTNAAGARVVHVTAKDGARSGLGHDNHSWHLHADLDGLPISLLVPDMRGNISGEVLVGDAGQYLSGTTRNLKLDNLATSDAEGSNAPSVDLNVQATLDANTLKLQVNSPLLNNASSTPNASNVDVNVPVTNTGSLFGLGVNMAGPLSGTVQTNGQIGPLWNLFDGLDRKMSGRLTTALTIGGTPQTPSIDGAIHLRDGTFEDVATGALIRKLNLDAHASNNGITVQHLSGNDFNDGTLCGYGYVALRTGYRQTRVESELPPCEGWQAPNARDARISSGGLTLDLNNFRIVRSETATIVASGKINALHNGSVINLTGRLDVNSAEISPTFPPSTGITRMDVIEYNRPAHLGPRHQAAARPATNTTAAPAPGSTFSQLGRTPVRVNVTLNADSIMVRGRGLDLMLSSNATIQGSLTSPRLNGRAEVVRGTYEFGGKRFSFDPSGYATLDTSPERIRLNLSARREDADITAVINVTGTAALPRIELTSEPELPQDEILARVLFGRSVTQLSAIEAAQLASSVASLAGGGGLDVLGGLRQLAQLDSLSFSGDGTDLMISGGRRIGKNLFLEVQSGGRDGPAINVEWQVRNNVAVTSTMAGDGNAIISVRWRKPSN</sequence>
<evidence type="ECO:0000256" key="3">
    <source>
        <dbReference type="ARBA" id="ARBA00022989"/>
    </source>
</evidence>
<dbReference type="PANTHER" id="PTHR36985">
    <property type="entry name" value="TRANSLOCATION AND ASSEMBLY MODULE SUBUNIT TAMB"/>
    <property type="match status" value="1"/>
</dbReference>
<organism evidence="8 9">
    <name type="scientific">Brevundimonas terrae</name>
    <dbReference type="NCBI Taxonomy" id="363631"/>
    <lineage>
        <taxon>Bacteria</taxon>
        <taxon>Pseudomonadati</taxon>
        <taxon>Pseudomonadota</taxon>
        <taxon>Alphaproteobacteria</taxon>
        <taxon>Caulobacterales</taxon>
        <taxon>Caulobacteraceae</taxon>
        <taxon>Brevundimonas</taxon>
    </lineage>
</organism>
<reference evidence="9" key="1">
    <citation type="journal article" date="2019" name="Int. J. Syst. Evol. Microbiol.">
        <title>The Global Catalogue of Microorganisms (GCM) 10K type strain sequencing project: providing services to taxonomists for standard genome sequencing and annotation.</title>
        <authorList>
            <consortium name="The Broad Institute Genomics Platform"/>
            <consortium name="The Broad Institute Genome Sequencing Center for Infectious Disease"/>
            <person name="Wu L."/>
            <person name="Ma J."/>
        </authorList>
    </citation>
    <scope>NUCLEOTIDE SEQUENCE [LARGE SCALE GENOMIC DNA]</scope>
    <source>
        <strain evidence="9">JCM 13476</strain>
    </source>
</reference>
<keyword evidence="2 6" id="KW-0812">Transmembrane</keyword>
<evidence type="ECO:0000313" key="9">
    <source>
        <dbReference type="Proteomes" id="UP001500791"/>
    </source>
</evidence>
<feature type="region of interest" description="Disordered" evidence="5">
    <location>
        <begin position="1"/>
        <end position="33"/>
    </location>
</feature>
<dbReference type="InterPro" id="IPR007452">
    <property type="entry name" value="TamB_C"/>
</dbReference>
<evidence type="ECO:0000256" key="5">
    <source>
        <dbReference type="SAM" id="MobiDB-lite"/>
    </source>
</evidence>
<keyword evidence="4 6" id="KW-0472">Membrane</keyword>
<dbReference type="PANTHER" id="PTHR36985:SF1">
    <property type="entry name" value="TRANSLOCATION AND ASSEMBLY MODULE SUBUNIT TAMB"/>
    <property type="match status" value="1"/>
</dbReference>
<evidence type="ECO:0000313" key="8">
    <source>
        <dbReference type="EMBL" id="GAA0392490.1"/>
    </source>
</evidence>
<comment type="subcellular location">
    <subcellularLocation>
        <location evidence="1">Membrane</location>
        <topology evidence="1">Single-pass membrane protein</topology>
    </subcellularLocation>
</comment>
<protein>
    <submittedName>
        <fullName evidence="8">Translocation/assembly module TamB domain-containing protein</fullName>
    </submittedName>
</protein>
<feature type="region of interest" description="Disordered" evidence="5">
    <location>
        <begin position="1215"/>
        <end position="1234"/>
    </location>
</feature>
<evidence type="ECO:0000256" key="6">
    <source>
        <dbReference type="SAM" id="Phobius"/>
    </source>
</evidence>
<proteinExistence type="predicted"/>
<evidence type="ECO:0000256" key="2">
    <source>
        <dbReference type="ARBA" id="ARBA00022692"/>
    </source>
</evidence>
<dbReference type="EMBL" id="BAAAEJ010000007">
    <property type="protein sequence ID" value="GAA0392490.1"/>
    <property type="molecule type" value="Genomic_DNA"/>
</dbReference>
<evidence type="ECO:0000259" key="7">
    <source>
        <dbReference type="Pfam" id="PF04357"/>
    </source>
</evidence>
<feature type="domain" description="Translocation and assembly module TamB C-terminal" evidence="7">
    <location>
        <begin position="1137"/>
        <end position="1465"/>
    </location>
</feature>
<dbReference type="Pfam" id="PF04357">
    <property type="entry name" value="TamB"/>
    <property type="match status" value="1"/>
</dbReference>